<dbReference type="Proteomes" id="UP000694308">
    <property type="component" value="Unassembled WGS sequence"/>
</dbReference>
<protein>
    <submittedName>
        <fullName evidence="1">Membrane dipeptidase</fullName>
    </submittedName>
</protein>
<name>A0A949TKN8_9CLOT</name>
<dbReference type="GO" id="GO:0070573">
    <property type="term" value="F:metallodipeptidase activity"/>
    <property type="evidence" value="ECO:0007669"/>
    <property type="project" value="InterPro"/>
</dbReference>
<dbReference type="PROSITE" id="PS51365">
    <property type="entry name" value="RENAL_DIPEPTIDASE_2"/>
    <property type="match status" value="1"/>
</dbReference>
<dbReference type="AlphaFoldDB" id="A0A949TKN8"/>
<accession>A0A949TKN8</accession>
<gene>
    <name evidence="1" type="ORF">I6U48_14325</name>
</gene>
<organism evidence="1 2">
    <name type="scientific">Clostridium thailandense</name>
    <dbReference type="NCBI Taxonomy" id="2794346"/>
    <lineage>
        <taxon>Bacteria</taxon>
        <taxon>Bacillati</taxon>
        <taxon>Bacillota</taxon>
        <taxon>Clostridia</taxon>
        <taxon>Eubacteriales</taxon>
        <taxon>Clostridiaceae</taxon>
        <taxon>Clostridium</taxon>
    </lineage>
</organism>
<dbReference type="PANTHER" id="PTHR10443:SF12">
    <property type="entry name" value="DIPEPTIDASE"/>
    <property type="match status" value="1"/>
</dbReference>
<evidence type="ECO:0000313" key="1">
    <source>
        <dbReference type="EMBL" id="MBV7274080.1"/>
    </source>
</evidence>
<proteinExistence type="predicted"/>
<comment type="caution">
    <text evidence="1">The sequence shown here is derived from an EMBL/GenBank/DDBJ whole genome shotgun (WGS) entry which is preliminary data.</text>
</comment>
<dbReference type="EMBL" id="JAEEGC010000065">
    <property type="protein sequence ID" value="MBV7274080.1"/>
    <property type="molecule type" value="Genomic_DNA"/>
</dbReference>
<reference evidence="1" key="1">
    <citation type="submission" date="2020-12" db="EMBL/GenBank/DDBJ databases">
        <title>Clostridium thailandense sp. nov., a novel acetogenic bacterium isolated from peat land soil in Thailand.</title>
        <authorList>
            <person name="Chaikitkaew S."/>
            <person name="Birkeland N.K."/>
        </authorList>
    </citation>
    <scope>NUCLEOTIDE SEQUENCE</scope>
    <source>
        <strain evidence="1">PL3</strain>
    </source>
</reference>
<keyword evidence="2" id="KW-1185">Reference proteome</keyword>
<dbReference type="Pfam" id="PF01244">
    <property type="entry name" value="Peptidase_M19"/>
    <property type="match status" value="1"/>
</dbReference>
<evidence type="ECO:0000313" key="2">
    <source>
        <dbReference type="Proteomes" id="UP000694308"/>
    </source>
</evidence>
<dbReference type="RefSeq" id="WP_218321148.1">
    <property type="nucleotide sequence ID" value="NZ_JAEEGC010000065.1"/>
</dbReference>
<dbReference type="GO" id="GO:0006508">
    <property type="term" value="P:proteolysis"/>
    <property type="evidence" value="ECO:0007669"/>
    <property type="project" value="InterPro"/>
</dbReference>
<dbReference type="PANTHER" id="PTHR10443">
    <property type="entry name" value="MICROSOMAL DIPEPTIDASE"/>
    <property type="match status" value="1"/>
</dbReference>
<dbReference type="InterPro" id="IPR008257">
    <property type="entry name" value="Pept_M19"/>
</dbReference>
<sequence length="322" mass="36267">MKVFDCHSDILIDIANRRAQGERNVLKNHHIQRLNKGGIGGTILALWIDTPFVNEPNKRMLDILGSACDEFREAKDCAAVAYNVDDIKNIQNSGRLSIILGMEGLSGLEGNINIISLLYTLGVRHAMLTWNEENEFATGIGSKNLDRGVTELGIKALKRFEELGILIDVSHGNEKTFWDIYKNTTKPFIASHSNAYRICPSVRNLKDEQIKAIAKRKGIIGINAWSEFVDTESPSAEKLAEHIDYITSLVGIDYVGLGFDFCEFMDLDKLFFDEKSVLTPGIEDASKVLSFLDILSKKGYKKEDIEKITYRNIMRVFEEVLK</sequence>